<dbReference type="AlphaFoldDB" id="A0A7S2CP07"/>
<feature type="signal peptide" evidence="1">
    <location>
        <begin position="1"/>
        <end position="18"/>
    </location>
</feature>
<sequence>MNSALPLLLLQFAYRVRSQELDFTVTFNAPAGNITICDQPTYVFGDATIPLTSGTTIQTGGWFTQLEPTVSWTATEGKLYSLLMMDPDATYCGAGTYLHWMNLNIAGSDLDSGNVINAYAHPAPPEMRWHRYAILLIEQDDEIVVDDDEIAELQGRSSFDYLAFMSAHDVAPSSELTIDVQLDAFIVQYYDEGAYCSFPESCSLVS</sequence>
<accession>A0A7S2CP07</accession>
<proteinExistence type="predicted"/>
<dbReference type="InterPro" id="IPR036610">
    <property type="entry name" value="PEBP-like_sf"/>
</dbReference>
<evidence type="ECO:0008006" key="3">
    <source>
        <dbReference type="Google" id="ProtNLM"/>
    </source>
</evidence>
<evidence type="ECO:0000313" key="2">
    <source>
        <dbReference type="EMBL" id="CAD9431106.1"/>
    </source>
</evidence>
<protein>
    <recommendedName>
        <fullName evidence="3">Phosphatidylethanolamine-binding protein</fullName>
    </recommendedName>
</protein>
<reference evidence="2" key="1">
    <citation type="submission" date="2021-01" db="EMBL/GenBank/DDBJ databases">
        <authorList>
            <person name="Corre E."/>
            <person name="Pelletier E."/>
            <person name="Niang G."/>
            <person name="Scheremetjew M."/>
            <person name="Finn R."/>
            <person name="Kale V."/>
            <person name="Holt S."/>
            <person name="Cochrane G."/>
            <person name="Meng A."/>
            <person name="Brown T."/>
            <person name="Cohen L."/>
        </authorList>
    </citation>
    <scope>NUCLEOTIDE SEQUENCE</scope>
    <source>
        <strain evidence="2">CCMP1381</strain>
    </source>
</reference>
<dbReference type="PANTHER" id="PTHR11362">
    <property type="entry name" value="PHOSPHATIDYLETHANOLAMINE-BINDING PROTEIN"/>
    <property type="match status" value="1"/>
</dbReference>
<gene>
    <name evidence="2" type="ORF">DSPE1174_LOCUS16045</name>
</gene>
<feature type="chain" id="PRO_5030582518" description="Phosphatidylethanolamine-binding protein" evidence="1">
    <location>
        <begin position="19"/>
        <end position="206"/>
    </location>
</feature>
<dbReference type="Gene3D" id="3.90.280.10">
    <property type="entry name" value="PEBP-like"/>
    <property type="match status" value="1"/>
</dbReference>
<name>A0A7S2CP07_9STRA</name>
<dbReference type="Pfam" id="PF01161">
    <property type="entry name" value="PBP"/>
    <property type="match status" value="1"/>
</dbReference>
<evidence type="ECO:0000256" key="1">
    <source>
        <dbReference type="SAM" id="SignalP"/>
    </source>
</evidence>
<dbReference type="SUPFAM" id="SSF49777">
    <property type="entry name" value="PEBP-like"/>
    <property type="match status" value="1"/>
</dbReference>
<dbReference type="PANTHER" id="PTHR11362:SF82">
    <property type="entry name" value="PHOSPHATIDYLETHANOLAMINE-BINDING PROTEIN 4"/>
    <property type="match status" value="1"/>
</dbReference>
<keyword evidence="1" id="KW-0732">Signal</keyword>
<dbReference type="InterPro" id="IPR035810">
    <property type="entry name" value="PEBP_euk"/>
</dbReference>
<organism evidence="2">
    <name type="scientific">Octactis speculum</name>
    <dbReference type="NCBI Taxonomy" id="3111310"/>
    <lineage>
        <taxon>Eukaryota</taxon>
        <taxon>Sar</taxon>
        <taxon>Stramenopiles</taxon>
        <taxon>Ochrophyta</taxon>
        <taxon>Dictyochophyceae</taxon>
        <taxon>Dictyochales</taxon>
        <taxon>Dictyochaceae</taxon>
        <taxon>Octactis</taxon>
    </lineage>
</organism>
<dbReference type="EMBL" id="HBGS01031374">
    <property type="protein sequence ID" value="CAD9431106.1"/>
    <property type="molecule type" value="Transcribed_RNA"/>
</dbReference>
<dbReference type="InterPro" id="IPR008914">
    <property type="entry name" value="PEBP"/>
</dbReference>